<accession>A0AB34CFA0</accession>
<organism evidence="2 3">
    <name type="scientific">Candidatus Pantoea gossypiicola</name>
    <dbReference type="NCBI Taxonomy" id="2608008"/>
    <lineage>
        <taxon>Bacteria</taxon>
        <taxon>Pseudomonadati</taxon>
        <taxon>Pseudomonadota</taxon>
        <taxon>Gammaproteobacteria</taxon>
        <taxon>Enterobacterales</taxon>
        <taxon>Erwiniaceae</taxon>
        <taxon>Pantoea</taxon>
    </lineage>
</organism>
<dbReference type="RefSeq" id="WP_150019995.1">
    <property type="nucleotide sequence ID" value="NZ_VWVM01000024.1"/>
</dbReference>
<feature type="domain" description="ParE-like toxin" evidence="1">
    <location>
        <begin position="11"/>
        <end position="68"/>
    </location>
</feature>
<gene>
    <name evidence="2" type="ORF">F3I20_21130</name>
</gene>
<evidence type="ECO:0000313" key="3">
    <source>
        <dbReference type="Proteomes" id="UP000324255"/>
    </source>
</evidence>
<reference evidence="2 3" key="1">
    <citation type="submission" date="2019-09" db="EMBL/GenBank/DDBJ databases">
        <title>Genomic diversity of phyloplane-associated Pantoea species in Pakistan cotton crop.</title>
        <authorList>
            <person name="Tufail M.R."/>
            <person name="Cook D.R."/>
        </authorList>
    </citation>
    <scope>NUCLEOTIDE SEQUENCE [LARGE SCALE GENOMIC DNA]</scope>
    <source>
        <strain evidence="2 3">B_8</strain>
    </source>
</reference>
<comment type="caution">
    <text evidence="2">The sequence shown here is derived from an EMBL/GenBank/DDBJ whole genome shotgun (WGS) entry which is preliminary data.</text>
</comment>
<evidence type="ECO:0000313" key="2">
    <source>
        <dbReference type="EMBL" id="KAA6119598.1"/>
    </source>
</evidence>
<keyword evidence="3" id="KW-1185">Reference proteome</keyword>
<dbReference type="EMBL" id="VWVM01000024">
    <property type="protein sequence ID" value="KAA6119598.1"/>
    <property type="molecule type" value="Genomic_DNA"/>
</dbReference>
<protein>
    <recommendedName>
        <fullName evidence="1">ParE-like toxin domain-containing protein</fullName>
    </recommendedName>
</protein>
<proteinExistence type="predicted"/>
<evidence type="ECO:0000259" key="1">
    <source>
        <dbReference type="Pfam" id="PF24732"/>
    </source>
</evidence>
<dbReference type="Proteomes" id="UP000324255">
    <property type="component" value="Unassembled WGS sequence"/>
</dbReference>
<sequence length="72" mass="8643">MSLTAFKAPEWVLAQAARKLTQYRRGRLFARRTYRRGYLSLAVNPRWRLLSRNGGRDWQLMSHSDYNQEIEK</sequence>
<name>A0AB34CFA0_9GAMM</name>
<dbReference type="AlphaFoldDB" id="A0AB34CFA0"/>
<dbReference type="Pfam" id="PF24732">
    <property type="entry name" value="ParE_like"/>
    <property type="match status" value="1"/>
</dbReference>
<dbReference type="InterPro" id="IPR056925">
    <property type="entry name" value="ParE-like"/>
</dbReference>